<dbReference type="InterPro" id="IPR036388">
    <property type="entry name" value="WH-like_DNA-bd_sf"/>
</dbReference>
<dbReference type="Proteomes" id="UP000034603">
    <property type="component" value="Unassembled WGS sequence"/>
</dbReference>
<dbReference type="Gene3D" id="3.40.50.450">
    <property type="match status" value="1"/>
</dbReference>
<dbReference type="PATRIC" id="fig|1618546.3.peg.359"/>
<accession>A0A0G0I403</accession>
<comment type="similarity">
    <text evidence="1">Belongs to the DprA/Smf family.</text>
</comment>
<sequence>MVALYSFDAFGPARTKLLLQYFGSAKKAWDADPKTLLEIGLIENTVKKFVSYRKQFDIPTYFEKLEKLKVNVVTLGEKGYPKNLSEIDDAPPVLYFRGELRKSDDYSVAIVGTRKLTSYGREATQIFARGLSGYGITIVSGLAFGIDAIAHKEVVDAGGRGIAVLASGLDIITPFSNTYLAKKLLESGGAIVSEYPLGHIPQKYDFPQRNRIISGLSKAVIVIEGARQSGTLLTASHAAEQGRTVFAVPGQITSPMSEAPHYLIANGAKIAFSVSDVIDELGWEIKRDVETISKVMPSDKIEEKILVVLANEPLHIDELGRILELKISEISAKLTVMQLKGLVKGLGAGIYKKIS</sequence>
<evidence type="ECO:0000256" key="1">
    <source>
        <dbReference type="ARBA" id="ARBA00006525"/>
    </source>
</evidence>
<dbReference type="InterPro" id="IPR041614">
    <property type="entry name" value="DprA_WH"/>
</dbReference>
<feature type="domain" description="DprA winged helix" evidence="3">
    <location>
        <begin position="297"/>
        <end position="347"/>
    </location>
</feature>
<dbReference type="SUPFAM" id="SSF102405">
    <property type="entry name" value="MCP/YpsA-like"/>
    <property type="match status" value="1"/>
</dbReference>
<dbReference type="PANTHER" id="PTHR43022">
    <property type="entry name" value="PROTEIN SMF"/>
    <property type="match status" value="1"/>
</dbReference>
<name>A0A0G0I403_9BACT</name>
<evidence type="ECO:0000313" key="4">
    <source>
        <dbReference type="EMBL" id="KKQ45650.1"/>
    </source>
</evidence>
<dbReference type="EMBL" id="LBTR01000011">
    <property type="protein sequence ID" value="KKQ45650.1"/>
    <property type="molecule type" value="Genomic_DNA"/>
</dbReference>
<proteinExistence type="inferred from homology"/>
<protein>
    <submittedName>
        <fullName evidence="4">Protecting protein DprA protein</fullName>
    </submittedName>
</protein>
<evidence type="ECO:0000259" key="2">
    <source>
        <dbReference type="Pfam" id="PF02481"/>
    </source>
</evidence>
<comment type="caution">
    <text evidence="4">The sequence shown here is derived from an EMBL/GenBank/DDBJ whole genome shotgun (WGS) entry which is preliminary data.</text>
</comment>
<feature type="domain" description="Smf/DprA SLOG" evidence="2">
    <location>
        <begin position="72"/>
        <end position="281"/>
    </location>
</feature>
<dbReference type="Gene3D" id="1.10.10.10">
    <property type="entry name" value="Winged helix-like DNA-binding domain superfamily/Winged helix DNA-binding domain"/>
    <property type="match status" value="1"/>
</dbReference>
<evidence type="ECO:0000313" key="5">
    <source>
        <dbReference type="Proteomes" id="UP000034603"/>
    </source>
</evidence>
<dbReference type="InterPro" id="IPR003488">
    <property type="entry name" value="DprA"/>
</dbReference>
<dbReference type="Pfam" id="PF02481">
    <property type="entry name" value="DNA_processg_A"/>
    <property type="match status" value="1"/>
</dbReference>
<reference evidence="4 5" key="1">
    <citation type="journal article" date="2015" name="Nature">
        <title>rRNA introns, odd ribosomes, and small enigmatic genomes across a large radiation of phyla.</title>
        <authorList>
            <person name="Brown C.T."/>
            <person name="Hug L.A."/>
            <person name="Thomas B.C."/>
            <person name="Sharon I."/>
            <person name="Castelle C.J."/>
            <person name="Singh A."/>
            <person name="Wilkins M.J."/>
            <person name="Williams K.H."/>
            <person name="Banfield J.F."/>
        </authorList>
    </citation>
    <scope>NUCLEOTIDE SEQUENCE [LARGE SCALE GENOMIC DNA]</scope>
</reference>
<dbReference type="NCBIfam" id="TIGR00732">
    <property type="entry name" value="dprA"/>
    <property type="match status" value="1"/>
</dbReference>
<evidence type="ECO:0000259" key="3">
    <source>
        <dbReference type="Pfam" id="PF17782"/>
    </source>
</evidence>
<dbReference type="InterPro" id="IPR057666">
    <property type="entry name" value="DrpA_SLOG"/>
</dbReference>
<dbReference type="AlphaFoldDB" id="A0A0G0I403"/>
<dbReference type="PANTHER" id="PTHR43022:SF1">
    <property type="entry name" value="PROTEIN SMF"/>
    <property type="match status" value="1"/>
</dbReference>
<dbReference type="GO" id="GO:0009294">
    <property type="term" value="P:DNA-mediated transformation"/>
    <property type="evidence" value="ECO:0007669"/>
    <property type="project" value="InterPro"/>
</dbReference>
<dbReference type="Pfam" id="PF17782">
    <property type="entry name" value="WHD_DprA"/>
    <property type="match status" value="1"/>
</dbReference>
<gene>
    <name evidence="4" type="ORF">US62_C0011G0014</name>
</gene>
<organism evidence="4 5">
    <name type="scientific">Candidatus Woesebacteria bacterium GW2011_GWA1_37_8</name>
    <dbReference type="NCBI Taxonomy" id="1618546"/>
    <lineage>
        <taxon>Bacteria</taxon>
        <taxon>Candidatus Woeseibacteriota</taxon>
    </lineage>
</organism>